<gene>
    <name evidence="5" type="ORF">RFI_06580</name>
</gene>
<dbReference type="GO" id="GO:0036156">
    <property type="term" value="C:inner dynein arm"/>
    <property type="evidence" value="ECO:0007669"/>
    <property type="project" value="TreeGrafter"/>
</dbReference>
<protein>
    <submittedName>
        <fullName evidence="5">Uncharacterized protein</fullName>
    </submittedName>
</protein>
<keyword evidence="6" id="KW-1185">Reference proteome</keyword>
<accession>X6NX15</accession>
<dbReference type="InterPro" id="IPR050687">
    <property type="entry name" value="Dynein_IC"/>
</dbReference>
<name>X6NX15_RETFI</name>
<dbReference type="GO" id="GO:0045503">
    <property type="term" value="F:dynein light chain binding"/>
    <property type="evidence" value="ECO:0007669"/>
    <property type="project" value="TreeGrafter"/>
</dbReference>
<dbReference type="GO" id="GO:0060294">
    <property type="term" value="P:cilium movement involved in cell motility"/>
    <property type="evidence" value="ECO:0007669"/>
    <property type="project" value="TreeGrafter"/>
</dbReference>
<keyword evidence="2" id="KW-0853">WD repeat</keyword>
<keyword evidence="1" id="KW-0963">Cytoplasm</keyword>
<dbReference type="InterPro" id="IPR036322">
    <property type="entry name" value="WD40_repeat_dom_sf"/>
</dbReference>
<dbReference type="SUPFAM" id="SSF50978">
    <property type="entry name" value="WD40 repeat-like"/>
    <property type="match status" value="1"/>
</dbReference>
<dbReference type="AlphaFoldDB" id="X6NX15"/>
<dbReference type="Gene3D" id="2.130.10.10">
    <property type="entry name" value="YVTN repeat-like/Quinoprotein amine dehydrogenase"/>
    <property type="match status" value="1"/>
</dbReference>
<evidence type="ECO:0000256" key="1">
    <source>
        <dbReference type="ARBA" id="ARBA00022490"/>
    </source>
</evidence>
<evidence type="ECO:0000256" key="2">
    <source>
        <dbReference type="ARBA" id="ARBA00022574"/>
    </source>
</evidence>
<dbReference type="EMBL" id="ASPP01005434">
    <property type="protein sequence ID" value="ETO30541.1"/>
    <property type="molecule type" value="Genomic_DNA"/>
</dbReference>
<feature type="region of interest" description="Disordered" evidence="4">
    <location>
        <begin position="276"/>
        <end position="295"/>
    </location>
</feature>
<evidence type="ECO:0000313" key="6">
    <source>
        <dbReference type="Proteomes" id="UP000023152"/>
    </source>
</evidence>
<dbReference type="GO" id="GO:0045504">
    <property type="term" value="F:dynein heavy chain binding"/>
    <property type="evidence" value="ECO:0007669"/>
    <property type="project" value="TreeGrafter"/>
</dbReference>
<reference evidence="5 6" key="1">
    <citation type="journal article" date="2013" name="Curr. Biol.">
        <title>The Genome of the Foraminiferan Reticulomyxa filosa.</title>
        <authorList>
            <person name="Glockner G."/>
            <person name="Hulsmann N."/>
            <person name="Schleicher M."/>
            <person name="Noegel A.A."/>
            <person name="Eichinger L."/>
            <person name="Gallinger C."/>
            <person name="Pawlowski J."/>
            <person name="Sierra R."/>
            <person name="Euteneuer U."/>
            <person name="Pillet L."/>
            <person name="Moustafa A."/>
            <person name="Platzer M."/>
            <person name="Groth M."/>
            <person name="Szafranski K."/>
            <person name="Schliwa M."/>
        </authorList>
    </citation>
    <scope>NUCLEOTIDE SEQUENCE [LARGE SCALE GENOMIC DNA]</scope>
</reference>
<keyword evidence="3" id="KW-0677">Repeat</keyword>
<organism evidence="5 6">
    <name type="scientific">Reticulomyxa filosa</name>
    <dbReference type="NCBI Taxonomy" id="46433"/>
    <lineage>
        <taxon>Eukaryota</taxon>
        <taxon>Sar</taxon>
        <taxon>Rhizaria</taxon>
        <taxon>Retaria</taxon>
        <taxon>Foraminifera</taxon>
        <taxon>Monothalamids</taxon>
        <taxon>Reticulomyxidae</taxon>
        <taxon>Reticulomyxa</taxon>
    </lineage>
</organism>
<dbReference type="Proteomes" id="UP000023152">
    <property type="component" value="Unassembled WGS sequence"/>
</dbReference>
<sequence length="397" mass="46278">MTVEIRPAVMSISSDIVKKTKEICCQVGGTTFEKMTQTEWIRKMNKICQIDFEEQMKEKEQGYEMKTEQNGQPLSQSLLVDTNSMMLKKISYKTDNQEKLAQFLFKVIEEFKFIFIAKFHFRNCLQTLHNNSTVDIFKNVFRSFQRIEENISNKTETIKEVQTFVDLKWSRHKKISHMEWMPDKRNNIVAIACIENMQFDTRVDVMNQSRSSTILLWNLNHVLLKAQMILTAPNDIVVFRFHPVKPYLIIGGLETGQVVLWDLKHAWQYIANNNGSKAHPHRVSTQQNNSESTEDDVQLSSGIEAVSEKVLNEVFVAHSEKTEDAQDKTDTFEESMMEKNVFELITKSAAKNTRLGFDDDEKDENIPMIPAKVSFVPKFNQKKYFLKNSFSSRFKFF</sequence>
<proteinExistence type="predicted"/>
<dbReference type="InterPro" id="IPR015943">
    <property type="entry name" value="WD40/YVTN_repeat-like_dom_sf"/>
</dbReference>
<dbReference type="PANTHER" id="PTHR12442">
    <property type="entry name" value="DYNEIN INTERMEDIATE CHAIN"/>
    <property type="match status" value="1"/>
</dbReference>
<evidence type="ECO:0000256" key="3">
    <source>
        <dbReference type="ARBA" id="ARBA00022737"/>
    </source>
</evidence>
<evidence type="ECO:0000313" key="5">
    <source>
        <dbReference type="EMBL" id="ETO30541.1"/>
    </source>
</evidence>
<dbReference type="GO" id="GO:0036159">
    <property type="term" value="P:inner dynein arm assembly"/>
    <property type="evidence" value="ECO:0007669"/>
    <property type="project" value="TreeGrafter"/>
</dbReference>
<dbReference type="PANTHER" id="PTHR12442:SF5">
    <property type="entry name" value="DYNEIN AXONEMAL INTERMEDIATE CHAIN 3"/>
    <property type="match status" value="1"/>
</dbReference>
<evidence type="ECO:0000256" key="4">
    <source>
        <dbReference type="SAM" id="MobiDB-lite"/>
    </source>
</evidence>
<comment type="caution">
    <text evidence="5">The sequence shown here is derived from an EMBL/GenBank/DDBJ whole genome shotgun (WGS) entry which is preliminary data.</text>
</comment>
<dbReference type="OrthoDB" id="6619788at2759"/>